<comment type="caution">
    <text evidence="1">The sequence shown here is derived from an EMBL/GenBank/DDBJ whole genome shotgun (WGS) entry which is preliminary data.</text>
</comment>
<dbReference type="Proteomes" id="UP000676336">
    <property type="component" value="Unassembled WGS sequence"/>
</dbReference>
<proteinExistence type="predicted"/>
<organism evidence="1 2">
    <name type="scientific">Rotaria magnacalcarata</name>
    <dbReference type="NCBI Taxonomy" id="392030"/>
    <lineage>
        <taxon>Eukaryota</taxon>
        <taxon>Metazoa</taxon>
        <taxon>Spiralia</taxon>
        <taxon>Gnathifera</taxon>
        <taxon>Rotifera</taxon>
        <taxon>Eurotatoria</taxon>
        <taxon>Bdelloidea</taxon>
        <taxon>Philodinida</taxon>
        <taxon>Philodinidae</taxon>
        <taxon>Rotaria</taxon>
    </lineage>
</organism>
<evidence type="ECO:0000313" key="1">
    <source>
        <dbReference type="EMBL" id="CAF5223604.1"/>
    </source>
</evidence>
<name>A0A8S3K4V5_9BILA</name>
<dbReference type="AlphaFoldDB" id="A0A8S3K4V5"/>
<evidence type="ECO:0000313" key="2">
    <source>
        <dbReference type="Proteomes" id="UP000676336"/>
    </source>
</evidence>
<protein>
    <submittedName>
        <fullName evidence="1">Uncharacterized protein</fullName>
    </submittedName>
</protein>
<reference evidence="1" key="1">
    <citation type="submission" date="2021-02" db="EMBL/GenBank/DDBJ databases">
        <authorList>
            <person name="Nowell W R."/>
        </authorList>
    </citation>
    <scope>NUCLEOTIDE SEQUENCE</scope>
</reference>
<sequence>MFQVKGIGMQLNELVDQIRSDQTTRTRTKVDEVFSINIFNTKRHQEKSTTGLNGQFVYSQLLIDRLLSMKPKATDRNEFISLCKTYYKDNSSELSIIQEFEKDYFVHYGGTRENHFSID</sequence>
<accession>A0A8S3K4V5</accession>
<gene>
    <name evidence="1" type="ORF">SMN809_LOCUS83407</name>
</gene>
<dbReference type="EMBL" id="CAJOBI010355376">
    <property type="protein sequence ID" value="CAF5223604.1"/>
    <property type="molecule type" value="Genomic_DNA"/>
</dbReference>